<feature type="region of interest" description="Disordered" evidence="1">
    <location>
        <begin position="1"/>
        <end position="49"/>
    </location>
</feature>
<dbReference type="RefSeq" id="XP_009058926.1">
    <property type="nucleotide sequence ID" value="XM_009060678.1"/>
</dbReference>
<dbReference type="Proteomes" id="UP000030746">
    <property type="component" value="Unassembled WGS sequence"/>
</dbReference>
<feature type="compositionally biased region" description="Pro residues" evidence="1">
    <location>
        <begin position="29"/>
        <end position="43"/>
    </location>
</feature>
<dbReference type="AlphaFoldDB" id="V4BMQ3"/>
<dbReference type="KEGG" id="lgi:LOTGIDRAFT_164172"/>
<dbReference type="EMBL" id="KB202444">
    <property type="protein sequence ID" value="ESO90249.1"/>
    <property type="molecule type" value="Genomic_DNA"/>
</dbReference>
<dbReference type="GeneID" id="20239667"/>
<proteinExistence type="predicted"/>
<gene>
    <name evidence="2" type="ORF">LOTGIDRAFT_164172</name>
</gene>
<sequence length="167" mass="18532">MDEEEPIITGRESVVPEITSASPVTEPTTVPPATDPTTVPPATDPTTPKSCLMKEYPSTGVNFDVVHPQIFNITLAECEDMCEKDSSCIEVEFYGFIPVRCRLNMGRTRLAGQNEATCLSSCKSLPECFAISTREMKCQHFNRHLTSSELIPDETHLSKVFMKMCLP</sequence>
<feature type="compositionally biased region" description="Low complexity" evidence="1">
    <location>
        <begin position="19"/>
        <end position="28"/>
    </location>
</feature>
<dbReference type="HOGENOM" id="CLU_110853_0_0_1"/>
<reference evidence="2 3" key="1">
    <citation type="journal article" date="2013" name="Nature">
        <title>Insights into bilaterian evolution from three spiralian genomes.</title>
        <authorList>
            <person name="Simakov O."/>
            <person name="Marletaz F."/>
            <person name="Cho S.J."/>
            <person name="Edsinger-Gonzales E."/>
            <person name="Havlak P."/>
            <person name="Hellsten U."/>
            <person name="Kuo D.H."/>
            <person name="Larsson T."/>
            <person name="Lv J."/>
            <person name="Arendt D."/>
            <person name="Savage R."/>
            <person name="Osoegawa K."/>
            <person name="de Jong P."/>
            <person name="Grimwood J."/>
            <person name="Chapman J.A."/>
            <person name="Shapiro H."/>
            <person name="Aerts A."/>
            <person name="Otillar R.P."/>
            <person name="Terry A.Y."/>
            <person name="Boore J.L."/>
            <person name="Grigoriev I.V."/>
            <person name="Lindberg D.R."/>
            <person name="Seaver E.C."/>
            <person name="Weisblat D.A."/>
            <person name="Putnam N.H."/>
            <person name="Rokhsar D.S."/>
        </authorList>
    </citation>
    <scope>NUCLEOTIDE SEQUENCE [LARGE SCALE GENOMIC DNA]</scope>
</reference>
<dbReference type="CTD" id="20239667"/>
<name>V4BMQ3_LOTGI</name>
<evidence type="ECO:0000256" key="1">
    <source>
        <dbReference type="SAM" id="MobiDB-lite"/>
    </source>
</evidence>
<evidence type="ECO:0000313" key="2">
    <source>
        <dbReference type="EMBL" id="ESO90249.1"/>
    </source>
</evidence>
<organism evidence="2 3">
    <name type="scientific">Lottia gigantea</name>
    <name type="common">Giant owl limpet</name>
    <dbReference type="NCBI Taxonomy" id="225164"/>
    <lineage>
        <taxon>Eukaryota</taxon>
        <taxon>Metazoa</taxon>
        <taxon>Spiralia</taxon>
        <taxon>Lophotrochozoa</taxon>
        <taxon>Mollusca</taxon>
        <taxon>Gastropoda</taxon>
        <taxon>Patellogastropoda</taxon>
        <taxon>Lottioidea</taxon>
        <taxon>Lottiidae</taxon>
        <taxon>Lottia</taxon>
    </lineage>
</organism>
<protein>
    <submittedName>
        <fullName evidence="2">Uncharacterized protein</fullName>
    </submittedName>
</protein>
<evidence type="ECO:0000313" key="3">
    <source>
        <dbReference type="Proteomes" id="UP000030746"/>
    </source>
</evidence>
<accession>V4BMQ3</accession>
<keyword evidence="3" id="KW-1185">Reference proteome</keyword>